<dbReference type="AlphaFoldDB" id="A0A8H7Z1H1"/>
<gene>
    <name evidence="1" type="ORF">I7I52_10636</name>
</gene>
<dbReference type="Proteomes" id="UP000670092">
    <property type="component" value="Unassembled WGS sequence"/>
</dbReference>
<dbReference type="VEuPathDB" id="FungiDB:I7I52_10636"/>
<proteinExistence type="predicted"/>
<reference evidence="1 2" key="1">
    <citation type="submission" date="2021-01" db="EMBL/GenBank/DDBJ databases">
        <title>Chromosome-level genome assembly of a human fungal pathogen reveals clustering of transcriptionally co-regulated genes.</title>
        <authorList>
            <person name="Voorhies M."/>
            <person name="Cohen S."/>
            <person name="Shea T.P."/>
            <person name="Petrus S."/>
            <person name="Munoz J.F."/>
            <person name="Poplawski S."/>
            <person name="Goldman W.E."/>
            <person name="Michael T."/>
            <person name="Cuomo C.A."/>
            <person name="Sil A."/>
            <person name="Beyhan S."/>
        </authorList>
    </citation>
    <scope>NUCLEOTIDE SEQUENCE [LARGE SCALE GENOMIC DNA]</scope>
    <source>
        <strain evidence="1 2">G184AR</strain>
    </source>
</reference>
<dbReference type="EMBL" id="JAEVHI010000002">
    <property type="protein sequence ID" value="KAG5300102.1"/>
    <property type="molecule type" value="Genomic_DNA"/>
</dbReference>
<sequence>MVVPSGNYNFETHMIVQSFYPRCHVIPFELHFSTMPLWIPILLPHHSHIPQSPGTASVTVISVLPISTARPPVSSFIAAFAKLNPLPA</sequence>
<comment type="caution">
    <text evidence="1">The sequence shown here is derived from an EMBL/GenBank/DDBJ whole genome shotgun (WGS) entry which is preliminary data.</text>
</comment>
<accession>A0A8H7Z1H1</accession>
<protein>
    <submittedName>
        <fullName evidence="1">Uncharacterized protein</fullName>
    </submittedName>
</protein>
<organism evidence="1 2">
    <name type="scientific">Ajellomyces capsulatus</name>
    <name type="common">Darling's disease fungus</name>
    <name type="synonym">Histoplasma capsulatum</name>
    <dbReference type="NCBI Taxonomy" id="5037"/>
    <lineage>
        <taxon>Eukaryota</taxon>
        <taxon>Fungi</taxon>
        <taxon>Dikarya</taxon>
        <taxon>Ascomycota</taxon>
        <taxon>Pezizomycotina</taxon>
        <taxon>Eurotiomycetes</taxon>
        <taxon>Eurotiomycetidae</taxon>
        <taxon>Onygenales</taxon>
        <taxon>Ajellomycetaceae</taxon>
        <taxon>Histoplasma</taxon>
    </lineage>
</organism>
<evidence type="ECO:0000313" key="1">
    <source>
        <dbReference type="EMBL" id="KAG5300102.1"/>
    </source>
</evidence>
<evidence type="ECO:0000313" key="2">
    <source>
        <dbReference type="Proteomes" id="UP000670092"/>
    </source>
</evidence>
<dbReference type="OrthoDB" id="4898945at2759"/>
<name>A0A8H7Z1H1_AJECA</name>